<feature type="region of interest" description="Disordered" evidence="1">
    <location>
        <begin position="69"/>
        <end position="158"/>
    </location>
</feature>
<organism evidence="2 3">
    <name type="scientific">Sphaerobolus stellatus (strain SS14)</name>
    <dbReference type="NCBI Taxonomy" id="990650"/>
    <lineage>
        <taxon>Eukaryota</taxon>
        <taxon>Fungi</taxon>
        <taxon>Dikarya</taxon>
        <taxon>Basidiomycota</taxon>
        <taxon>Agaricomycotina</taxon>
        <taxon>Agaricomycetes</taxon>
        <taxon>Phallomycetidae</taxon>
        <taxon>Geastrales</taxon>
        <taxon>Sphaerobolaceae</taxon>
        <taxon>Sphaerobolus</taxon>
    </lineage>
</organism>
<gene>
    <name evidence="2" type="ORF">M422DRAFT_261457</name>
</gene>
<dbReference type="EMBL" id="KN837181">
    <property type="protein sequence ID" value="KIJ36132.1"/>
    <property type="molecule type" value="Genomic_DNA"/>
</dbReference>
<dbReference type="HOGENOM" id="CLU_1489898_0_0_1"/>
<sequence>MPYSPIPPLHTMSHQSPEEISDISSMKAPGSESSITEPHSPFPELQNGQEIGAQLLSFTQGLEKLSTSKIPSLGANSAQQSDSSSSFQLPPSPKQRSIARWRDESLAAQYGETSPLRDLKNEYGKSKRVHESDEYSDKENSPYRAQKRQRTSELQDPVKVERRVVVLERTTFEKEVIKCLLSIDSNLKKLVNE</sequence>
<feature type="compositionally biased region" description="Low complexity" evidence="1">
    <location>
        <begin position="77"/>
        <end position="89"/>
    </location>
</feature>
<feature type="compositionally biased region" description="Basic and acidic residues" evidence="1">
    <location>
        <begin position="115"/>
        <end position="141"/>
    </location>
</feature>
<accession>A0A0C9V316</accession>
<name>A0A0C9V316_SPHS4</name>
<protein>
    <submittedName>
        <fullName evidence="2">Uncharacterized protein</fullName>
    </submittedName>
</protein>
<keyword evidence="3" id="KW-1185">Reference proteome</keyword>
<dbReference type="Proteomes" id="UP000054279">
    <property type="component" value="Unassembled WGS sequence"/>
</dbReference>
<feature type="region of interest" description="Disordered" evidence="1">
    <location>
        <begin position="1"/>
        <end position="54"/>
    </location>
</feature>
<proteinExistence type="predicted"/>
<evidence type="ECO:0000313" key="2">
    <source>
        <dbReference type="EMBL" id="KIJ36132.1"/>
    </source>
</evidence>
<reference evidence="2 3" key="1">
    <citation type="submission" date="2014-06" db="EMBL/GenBank/DDBJ databases">
        <title>Evolutionary Origins and Diversification of the Mycorrhizal Mutualists.</title>
        <authorList>
            <consortium name="DOE Joint Genome Institute"/>
            <consortium name="Mycorrhizal Genomics Consortium"/>
            <person name="Kohler A."/>
            <person name="Kuo A."/>
            <person name="Nagy L.G."/>
            <person name="Floudas D."/>
            <person name="Copeland A."/>
            <person name="Barry K.W."/>
            <person name="Cichocki N."/>
            <person name="Veneault-Fourrey C."/>
            <person name="LaButti K."/>
            <person name="Lindquist E.A."/>
            <person name="Lipzen A."/>
            <person name="Lundell T."/>
            <person name="Morin E."/>
            <person name="Murat C."/>
            <person name="Riley R."/>
            <person name="Ohm R."/>
            <person name="Sun H."/>
            <person name="Tunlid A."/>
            <person name="Henrissat B."/>
            <person name="Grigoriev I.V."/>
            <person name="Hibbett D.S."/>
            <person name="Martin F."/>
        </authorList>
    </citation>
    <scope>NUCLEOTIDE SEQUENCE [LARGE SCALE GENOMIC DNA]</scope>
    <source>
        <strain evidence="2 3">SS14</strain>
    </source>
</reference>
<dbReference type="AlphaFoldDB" id="A0A0C9V316"/>
<evidence type="ECO:0000256" key="1">
    <source>
        <dbReference type="SAM" id="MobiDB-lite"/>
    </source>
</evidence>
<evidence type="ECO:0000313" key="3">
    <source>
        <dbReference type="Proteomes" id="UP000054279"/>
    </source>
</evidence>